<accession>A0A024U7J3</accession>
<evidence type="ECO:0000256" key="2">
    <source>
        <dbReference type="ARBA" id="ARBA00022679"/>
    </source>
</evidence>
<dbReference type="GO" id="GO:0032259">
    <property type="term" value="P:methylation"/>
    <property type="evidence" value="ECO:0007669"/>
    <property type="project" value="UniProtKB-KW"/>
</dbReference>
<protein>
    <recommendedName>
        <fullName evidence="4">SET domain-containing protein</fullName>
    </recommendedName>
</protein>
<dbReference type="PANTHER" id="PTHR13271">
    <property type="entry name" value="UNCHARACTERIZED PUTATIVE METHYLTRANSFERASE"/>
    <property type="match status" value="1"/>
</dbReference>
<dbReference type="GeneID" id="20083269"/>
<dbReference type="STRING" id="157072.A0A024U7J3"/>
<dbReference type="CDD" id="cd10527">
    <property type="entry name" value="SET_LSMT"/>
    <property type="match status" value="1"/>
</dbReference>
<dbReference type="InterPro" id="IPR046341">
    <property type="entry name" value="SET_dom_sf"/>
</dbReference>
<dbReference type="InterPro" id="IPR015353">
    <property type="entry name" value="Rubisco_LSMT_subst-bd"/>
</dbReference>
<keyword evidence="2" id="KW-0808">Transferase</keyword>
<evidence type="ECO:0000256" key="1">
    <source>
        <dbReference type="ARBA" id="ARBA00022603"/>
    </source>
</evidence>
<dbReference type="InterPro" id="IPR050600">
    <property type="entry name" value="SETD3_SETD6_MTase"/>
</dbReference>
<dbReference type="eggNOG" id="KOG1337">
    <property type="taxonomic scope" value="Eukaryota"/>
</dbReference>
<reference evidence="5" key="1">
    <citation type="submission" date="2013-12" db="EMBL/GenBank/DDBJ databases">
        <title>The Genome Sequence of Aphanomyces invadans NJM9701.</title>
        <authorList>
            <consortium name="The Broad Institute Genomics Platform"/>
            <person name="Russ C."/>
            <person name="Tyler B."/>
            <person name="van West P."/>
            <person name="Dieguez-Uribeondo J."/>
            <person name="Young S.K."/>
            <person name="Zeng Q."/>
            <person name="Gargeya S."/>
            <person name="Fitzgerald M."/>
            <person name="Abouelleil A."/>
            <person name="Alvarado L."/>
            <person name="Chapman S.B."/>
            <person name="Gainer-Dewar J."/>
            <person name="Goldberg J."/>
            <person name="Griggs A."/>
            <person name="Gujja S."/>
            <person name="Hansen M."/>
            <person name="Howarth C."/>
            <person name="Imamovic A."/>
            <person name="Ireland A."/>
            <person name="Larimer J."/>
            <person name="McCowan C."/>
            <person name="Murphy C."/>
            <person name="Pearson M."/>
            <person name="Poon T.W."/>
            <person name="Priest M."/>
            <person name="Roberts A."/>
            <person name="Saif S."/>
            <person name="Shea T."/>
            <person name="Sykes S."/>
            <person name="Wortman J."/>
            <person name="Nusbaum C."/>
            <person name="Birren B."/>
        </authorList>
    </citation>
    <scope>NUCLEOTIDE SEQUENCE [LARGE SCALE GENOMIC DNA]</scope>
    <source>
        <strain evidence="5">NJM9701</strain>
    </source>
</reference>
<keyword evidence="3" id="KW-0949">S-adenosyl-L-methionine</keyword>
<sequence>MSMARAASEQRFMQWLVEHGAKVDALRISSDVSGSRGVVATREIAENEVSIVIPSSLFISEVTAKADPTLGPIFAANMDLFTRDDPLLSTFLTYHIYLQDASFFHPYLAILPPPESILNWSSDDLAELQHPQLVDVATRRNHEIHSWYDRITARLFRLHSSVFDELSFPYNTFRFAWQTVQARTFGRRLPWTSLVPFADCLNHANVATRYDFDVDGNGCFRWHSSQRHAPRQQVFNSYGRRPNQTLLLDYGFALPRNEWDFVDFDIDAIEFSLPKPERRRLFLAAHLMPFPSRLRFSPDTTLNEVLPYYRCASLVAASTDTSILEPQHPVVEMRALMRLRDQLQHHLAALPTTIDQDSAMLDANDMTDTHRTAVVYRWHRKFILHRVLEMTTEQLKTFNRPEDDAVAR</sequence>
<organism evidence="5">
    <name type="scientific">Aphanomyces invadans</name>
    <dbReference type="NCBI Taxonomy" id="157072"/>
    <lineage>
        <taxon>Eukaryota</taxon>
        <taxon>Sar</taxon>
        <taxon>Stramenopiles</taxon>
        <taxon>Oomycota</taxon>
        <taxon>Saprolegniomycetes</taxon>
        <taxon>Saprolegniales</taxon>
        <taxon>Verrucalvaceae</taxon>
        <taxon>Aphanomyces</taxon>
    </lineage>
</organism>
<dbReference type="RefSeq" id="XP_008869421.1">
    <property type="nucleotide sequence ID" value="XM_008871199.1"/>
</dbReference>
<dbReference type="Pfam" id="PF09273">
    <property type="entry name" value="Rubis-subs-bind"/>
    <property type="match status" value="1"/>
</dbReference>
<name>A0A024U7J3_9STRA</name>
<gene>
    <name evidence="5" type="ORF">H310_06219</name>
</gene>
<proteinExistence type="predicted"/>
<dbReference type="AlphaFoldDB" id="A0A024U7J3"/>
<dbReference type="InterPro" id="IPR001214">
    <property type="entry name" value="SET_dom"/>
</dbReference>
<dbReference type="OrthoDB" id="341421at2759"/>
<dbReference type="SUPFAM" id="SSF81822">
    <property type="entry name" value="RuBisCo LSMT C-terminal, substrate-binding domain"/>
    <property type="match status" value="1"/>
</dbReference>
<feature type="domain" description="SET" evidence="4">
    <location>
        <begin position="21"/>
        <end position="239"/>
    </location>
</feature>
<evidence type="ECO:0000256" key="3">
    <source>
        <dbReference type="ARBA" id="ARBA00022691"/>
    </source>
</evidence>
<dbReference type="Gene3D" id="3.90.1410.10">
    <property type="entry name" value="set domain protein methyltransferase, domain 1"/>
    <property type="match status" value="1"/>
</dbReference>
<dbReference type="Gene3D" id="3.90.1420.10">
    <property type="entry name" value="Rubisco LSMT, substrate-binding domain"/>
    <property type="match status" value="1"/>
</dbReference>
<evidence type="ECO:0000259" key="4">
    <source>
        <dbReference type="PROSITE" id="PS50280"/>
    </source>
</evidence>
<evidence type="ECO:0000313" key="5">
    <source>
        <dbReference type="EMBL" id="ETW01573.1"/>
    </source>
</evidence>
<keyword evidence="1" id="KW-0489">Methyltransferase</keyword>
<dbReference type="SUPFAM" id="SSF82199">
    <property type="entry name" value="SET domain"/>
    <property type="match status" value="1"/>
</dbReference>
<dbReference type="GO" id="GO:0016279">
    <property type="term" value="F:protein-lysine N-methyltransferase activity"/>
    <property type="evidence" value="ECO:0007669"/>
    <property type="project" value="TreeGrafter"/>
</dbReference>
<dbReference type="EMBL" id="KI913962">
    <property type="protein sequence ID" value="ETW01573.1"/>
    <property type="molecule type" value="Genomic_DNA"/>
</dbReference>
<dbReference type="PANTHER" id="PTHR13271:SF137">
    <property type="entry name" value="SET DOMAIN-CONTAINING PROTEIN"/>
    <property type="match status" value="1"/>
</dbReference>
<dbReference type="InterPro" id="IPR036464">
    <property type="entry name" value="Rubisco_LSMT_subst-bd_sf"/>
</dbReference>
<dbReference type="VEuPathDB" id="FungiDB:H310_06219"/>
<dbReference type="PROSITE" id="PS50280">
    <property type="entry name" value="SET"/>
    <property type="match status" value="1"/>
</dbReference>